<dbReference type="FunFam" id="1.10.630.10:FF:000207">
    <property type="entry name" value="Putative cytochrome P450 superfamily protein"/>
    <property type="match status" value="1"/>
</dbReference>
<dbReference type="EMBL" id="EQ973774">
    <property type="protein sequence ID" value="EEF51100.1"/>
    <property type="molecule type" value="Genomic_DNA"/>
</dbReference>
<feature type="binding site" description="axial binding residue" evidence="2">
    <location>
        <position position="436"/>
    </location>
    <ligand>
        <name>heme</name>
        <dbReference type="ChEBI" id="CHEBI:30413"/>
    </ligand>
    <ligandPart>
        <name>Fe</name>
        <dbReference type="ChEBI" id="CHEBI:18248"/>
    </ligandPart>
</feature>
<dbReference type="AlphaFoldDB" id="B9RC29"/>
<keyword evidence="4" id="KW-0732">Signal</keyword>
<accession>B9RC29</accession>
<keyword evidence="2 3" id="KW-0349">Heme</keyword>
<evidence type="ECO:0000256" key="4">
    <source>
        <dbReference type="SAM" id="SignalP"/>
    </source>
</evidence>
<keyword evidence="2 3" id="KW-0408">Iron</keyword>
<name>B9RC29_RICCO</name>
<dbReference type="EC" id="1.14.13.71" evidence="5"/>
<keyword evidence="6" id="KW-1185">Reference proteome</keyword>
<reference evidence="6" key="1">
    <citation type="journal article" date="2010" name="Nat. Biotechnol.">
        <title>Draft genome sequence of the oilseed species Ricinus communis.</title>
        <authorList>
            <person name="Chan A.P."/>
            <person name="Crabtree J."/>
            <person name="Zhao Q."/>
            <person name="Lorenzi H."/>
            <person name="Orvis J."/>
            <person name="Puiu D."/>
            <person name="Melake-Berhan A."/>
            <person name="Jones K.M."/>
            <person name="Redman J."/>
            <person name="Chen G."/>
            <person name="Cahoon E.B."/>
            <person name="Gedil M."/>
            <person name="Stanke M."/>
            <person name="Haas B.J."/>
            <person name="Wortman J.R."/>
            <person name="Fraser-Liggett C.M."/>
            <person name="Ravel J."/>
            <person name="Rabinowicz P.D."/>
        </authorList>
    </citation>
    <scope>NUCLEOTIDE SEQUENCE [LARGE SCALE GENOMIC DNA]</scope>
    <source>
        <strain evidence="6">cv. Hale</strain>
    </source>
</reference>
<dbReference type="InterPro" id="IPR036396">
    <property type="entry name" value="Cyt_P450_sf"/>
</dbReference>
<comment type="cofactor">
    <cofactor evidence="2">
        <name>heme</name>
        <dbReference type="ChEBI" id="CHEBI:30413"/>
    </cofactor>
</comment>
<feature type="chain" id="PRO_5002890703" evidence="4">
    <location>
        <begin position="29"/>
        <end position="501"/>
    </location>
</feature>
<dbReference type="STRING" id="3988.B9RC29"/>
<gene>
    <name evidence="5" type="ORF">RCOM_1684370</name>
</gene>
<dbReference type="GO" id="GO:0005506">
    <property type="term" value="F:iron ion binding"/>
    <property type="evidence" value="ECO:0007669"/>
    <property type="project" value="InterPro"/>
</dbReference>
<evidence type="ECO:0000313" key="6">
    <source>
        <dbReference type="Proteomes" id="UP000008311"/>
    </source>
</evidence>
<evidence type="ECO:0000256" key="2">
    <source>
        <dbReference type="PIRSR" id="PIRSR602401-1"/>
    </source>
</evidence>
<dbReference type="KEGG" id="rcu:8265414"/>
<dbReference type="InParanoid" id="B9RC29"/>
<keyword evidence="3" id="KW-0503">Monooxygenase</keyword>
<dbReference type="InterPro" id="IPR002401">
    <property type="entry name" value="Cyt_P450_E_grp-I"/>
</dbReference>
<dbReference type="GO" id="GO:0016705">
    <property type="term" value="F:oxidoreductase activity, acting on paired donors, with incorporation or reduction of molecular oxygen"/>
    <property type="evidence" value="ECO:0007669"/>
    <property type="project" value="InterPro"/>
</dbReference>
<dbReference type="PRINTS" id="PR00385">
    <property type="entry name" value="P450"/>
</dbReference>
<keyword evidence="3 5" id="KW-0560">Oxidoreductase</keyword>
<dbReference type="PROSITE" id="PS00086">
    <property type="entry name" value="CYTOCHROME_P450"/>
    <property type="match status" value="1"/>
</dbReference>
<dbReference type="OrthoDB" id="1877779at2759"/>
<comment type="similarity">
    <text evidence="1 3">Belongs to the cytochrome P450 family.</text>
</comment>
<dbReference type="CDD" id="cd11073">
    <property type="entry name" value="CYP76-like"/>
    <property type="match status" value="1"/>
</dbReference>
<dbReference type="Gene3D" id="1.10.630.10">
    <property type="entry name" value="Cytochrome P450"/>
    <property type="match status" value="1"/>
</dbReference>
<keyword evidence="2 3" id="KW-0479">Metal-binding</keyword>
<dbReference type="OMA" id="HMVYDLF"/>
<dbReference type="InterPro" id="IPR017972">
    <property type="entry name" value="Cyt_P450_CS"/>
</dbReference>
<dbReference type="Pfam" id="PF00067">
    <property type="entry name" value="p450"/>
    <property type="match status" value="1"/>
</dbReference>
<dbReference type="PANTHER" id="PTHR47950:SF6">
    <property type="entry name" value="CYTOCHROME P450"/>
    <property type="match status" value="1"/>
</dbReference>
<dbReference type="InterPro" id="IPR001128">
    <property type="entry name" value="Cyt_P450"/>
</dbReference>
<dbReference type="GO" id="GO:0004497">
    <property type="term" value="F:monooxygenase activity"/>
    <property type="evidence" value="ECO:0007669"/>
    <property type="project" value="UniProtKB-KW"/>
</dbReference>
<dbReference type="Proteomes" id="UP000008311">
    <property type="component" value="Unassembled WGS sequence"/>
</dbReference>
<dbReference type="GO" id="GO:0016491">
    <property type="term" value="F:oxidoreductase activity"/>
    <property type="evidence" value="ECO:0000318"/>
    <property type="project" value="GO_Central"/>
</dbReference>
<dbReference type="eggNOG" id="KOG0156">
    <property type="taxonomic scope" value="Eukaryota"/>
</dbReference>
<evidence type="ECO:0000256" key="3">
    <source>
        <dbReference type="RuleBase" id="RU000461"/>
    </source>
</evidence>
<evidence type="ECO:0000256" key="1">
    <source>
        <dbReference type="ARBA" id="ARBA00010617"/>
    </source>
</evidence>
<sequence length="501" mass="56892">MAIEEGNLFFLILLLVPLLCLILKHLKPSSTPPLPPGPFQWPVLGNILQLGNKPHISLTHFARIYGSVFSLKLGTQLVVVGSTREAAMEILKTRDRTLSGRYVPHLAPTKSPQLNKLSLGWIVECNDKWKYLRTICRTELFSSKALESQKSKREKKILEMVAFIKKMEGKELEVRKVAVITVFNMLSSIMVSEDLMSLDQENADGEMTSLLHSILELASTPNISDLYPILGRFDLQGLQKKIMELHERCFEICEAITEERRQGKRMDASRGSDFLDTLINNGSSNQQINVLLLELLSAGTDTSSNTIEWTMAELMKNPKCMKKVQEEITRNLIPDILKESPISNLTYLQACVKETLRLHPPGPFLLPHRATDTCQVMNYTIPKNSQVLVNFWAIGRDPKYWKDPLIFKPERFLNSNLDYKGNDFEFIPFGSGRRICPGLPMAAKQVPLIVASLIHFFDWSLPGGKDSIDLDMTEKYGLTLRMEKPLLLIPKIKLRNKREMA</sequence>
<proteinExistence type="inferred from homology"/>
<feature type="signal peptide" evidence="4">
    <location>
        <begin position="1"/>
        <end position="28"/>
    </location>
</feature>
<protein>
    <submittedName>
        <fullName evidence="5">(S)-N-methylcoclaurine 3'-hydroxylase isozyme, putative</fullName>
        <ecNumber evidence="5">1.14.13.71</ecNumber>
    </submittedName>
</protein>
<dbReference type="PANTHER" id="PTHR47950">
    <property type="entry name" value="CYTOCHROME P450, FAMILY 76, SUBFAMILY C, POLYPEPTIDE 5-RELATED"/>
    <property type="match status" value="1"/>
</dbReference>
<dbReference type="PRINTS" id="PR00463">
    <property type="entry name" value="EP450I"/>
</dbReference>
<dbReference type="SUPFAM" id="SSF48264">
    <property type="entry name" value="Cytochrome P450"/>
    <property type="match status" value="1"/>
</dbReference>
<organism evidence="5 6">
    <name type="scientific">Ricinus communis</name>
    <name type="common">Castor bean</name>
    <dbReference type="NCBI Taxonomy" id="3988"/>
    <lineage>
        <taxon>Eukaryota</taxon>
        <taxon>Viridiplantae</taxon>
        <taxon>Streptophyta</taxon>
        <taxon>Embryophyta</taxon>
        <taxon>Tracheophyta</taxon>
        <taxon>Spermatophyta</taxon>
        <taxon>Magnoliopsida</taxon>
        <taxon>eudicotyledons</taxon>
        <taxon>Gunneridae</taxon>
        <taxon>Pentapetalae</taxon>
        <taxon>rosids</taxon>
        <taxon>fabids</taxon>
        <taxon>Malpighiales</taxon>
        <taxon>Euphorbiaceae</taxon>
        <taxon>Acalyphoideae</taxon>
        <taxon>Acalypheae</taxon>
        <taxon>Ricinus</taxon>
    </lineage>
</organism>
<dbReference type="GO" id="GO:0020037">
    <property type="term" value="F:heme binding"/>
    <property type="evidence" value="ECO:0007669"/>
    <property type="project" value="InterPro"/>
</dbReference>
<evidence type="ECO:0000313" key="5">
    <source>
        <dbReference type="EMBL" id="EEF51100.1"/>
    </source>
</evidence>